<evidence type="ECO:0000259" key="10">
    <source>
        <dbReference type="PROSITE" id="PS50056"/>
    </source>
</evidence>
<keyword evidence="7" id="KW-1133">Transmembrane helix</keyword>
<dbReference type="InterPro" id="IPR000242">
    <property type="entry name" value="PTP_cat"/>
</dbReference>
<dbReference type="InterPro" id="IPR050348">
    <property type="entry name" value="Protein-Tyr_Phosphatase"/>
</dbReference>
<comment type="similarity">
    <text evidence="1">Belongs to the protein-tyrosine phosphatase family.</text>
</comment>
<evidence type="ECO:0000256" key="3">
    <source>
        <dbReference type="ARBA" id="ARBA00022801"/>
    </source>
</evidence>
<comment type="catalytic activity">
    <reaction evidence="5">
        <text>O-phospho-L-tyrosyl-[protein] + H2O = L-tyrosyl-[protein] + phosphate</text>
        <dbReference type="Rhea" id="RHEA:10684"/>
        <dbReference type="Rhea" id="RHEA-COMP:10136"/>
        <dbReference type="Rhea" id="RHEA-COMP:20101"/>
        <dbReference type="ChEBI" id="CHEBI:15377"/>
        <dbReference type="ChEBI" id="CHEBI:43474"/>
        <dbReference type="ChEBI" id="CHEBI:46858"/>
        <dbReference type="ChEBI" id="CHEBI:61978"/>
        <dbReference type="EC" id="3.1.3.48"/>
    </reaction>
</comment>
<accession>A0AAV2HY14</accession>
<keyword evidence="12" id="KW-1185">Reference proteome</keyword>
<feature type="domain" description="Tyrosine-protein phosphatase" evidence="9">
    <location>
        <begin position="549"/>
        <end position="801"/>
    </location>
</feature>
<evidence type="ECO:0000256" key="7">
    <source>
        <dbReference type="SAM" id="Phobius"/>
    </source>
</evidence>
<dbReference type="PANTHER" id="PTHR19134:SF562">
    <property type="entry name" value="PROTEIN-TYROSINE-PHOSPHATASE"/>
    <property type="match status" value="1"/>
</dbReference>
<dbReference type="PROSITE" id="PS00383">
    <property type="entry name" value="TYR_PHOSPHATASE_1"/>
    <property type="match status" value="1"/>
</dbReference>
<protein>
    <recommendedName>
        <fullName evidence="2">protein-tyrosine-phosphatase</fullName>
        <ecNumber evidence="2">3.1.3.48</ecNumber>
    </recommendedName>
</protein>
<evidence type="ECO:0000256" key="1">
    <source>
        <dbReference type="ARBA" id="ARBA00009580"/>
    </source>
</evidence>
<dbReference type="Pfam" id="PF00102">
    <property type="entry name" value="Y_phosphatase"/>
    <property type="match status" value="2"/>
</dbReference>
<dbReference type="EC" id="3.1.3.48" evidence="2"/>
<dbReference type="GO" id="GO:0004725">
    <property type="term" value="F:protein tyrosine phosphatase activity"/>
    <property type="evidence" value="ECO:0007669"/>
    <property type="project" value="UniProtKB-EC"/>
</dbReference>
<keyword evidence="7" id="KW-0472">Membrane</keyword>
<evidence type="ECO:0000256" key="4">
    <source>
        <dbReference type="ARBA" id="ARBA00022912"/>
    </source>
</evidence>
<dbReference type="SMART" id="SM00404">
    <property type="entry name" value="PTPc_motif"/>
    <property type="match status" value="2"/>
</dbReference>
<dbReference type="SUPFAM" id="SSF49785">
    <property type="entry name" value="Galactose-binding domain-like"/>
    <property type="match status" value="1"/>
</dbReference>
<dbReference type="InterPro" id="IPR000387">
    <property type="entry name" value="Tyr_Pase_dom"/>
</dbReference>
<evidence type="ECO:0000256" key="5">
    <source>
        <dbReference type="ARBA" id="ARBA00051722"/>
    </source>
</evidence>
<keyword evidence="4" id="KW-0904">Protein phosphatase</keyword>
<dbReference type="PROSITE" id="PS50055">
    <property type="entry name" value="TYR_PHOSPHATASE_PTP"/>
    <property type="match status" value="2"/>
</dbReference>
<evidence type="ECO:0000313" key="12">
    <source>
        <dbReference type="Proteomes" id="UP001497497"/>
    </source>
</evidence>
<dbReference type="Proteomes" id="UP001497497">
    <property type="component" value="Unassembled WGS sequence"/>
</dbReference>
<dbReference type="SMART" id="SM00194">
    <property type="entry name" value="PTPc"/>
    <property type="match status" value="2"/>
</dbReference>
<dbReference type="EMBL" id="CAXITT010000298">
    <property type="protein sequence ID" value="CAL1538431.1"/>
    <property type="molecule type" value="Genomic_DNA"/>
</dbReference>
<evidence type="ECO:0000259" key="9">
    <source>
        <dbReference type="PROSITE" id="PS50055"/>
    </source>
</evidence>
<dbReference type="PROSITE" id="PS50056">
    <property type="entry name" value="TYR_PHOSPHATASE_2"/>
    <property type="match status" value="2"/>
</dbReference>
<feature type="chain" id="PRO_5043595441" description="protein-tyrosine-phosphatase" evidence="8">
    <location>
        <begin position="22"/>
        <end position="1119"/>
    </location>
</feature>
<name>A0AAV2HY14_LYMST</name>
<feature type="region of interest" description="Disordered" evidence="6">
    <location>
        <begin position="490"/>
        <end position="515"/>
    </location>
</feature>
<evidence type="ECO:0000256" key="2">
    <source>
        <dbReference type="ARBA" id="ARBA00013064"/>
    </source>
</evidence>
<comment type="caution">
    <text evidence="11">The sequence shown here is derived from an EMBL/GenBank/DDBJ whole genome shotgun (WGS) entry which is preliminary data.</text>
</comment>
<dbReference type="InterPro" id="IPR016130">
    <property type="entry name" value="Tyr_Pase_AS"/>
</dbReference>
<feature type="compositionally biased region" description="Low complexity" evidence="6">
    <location>
        <begin position="499"/>
        <end position="515"/>
    </location>
</feature>
<sequence length="1119" mass="126082">MRASQLARAVIVIISIDVCATKGCTKGWFGENCKYKCQCADDKCDINGLCASDVKCKRGWFGPLCQYHNLLNLTTVSVSPMGLKLLANTDKCPKNKTSTTVEVDLKDQYFMQWIRLIGKEKVTDMAGFDPMNITFKRNPKDAVINRCLNPKTYVQRDKNLIDVVCDLKDTFSVVNITGDIVRNICTIQISGGRNVALRQFARQSSNYFNHDGSQGLNFSQASNAVDGNTGSFEERTCTHTTDGNRDKNPNWNLTLAMQHLVHRYILYNRPSQGDRLRNFQLMSYSPERKLIFNYTGPNESRPSYLITTVPSLVPLTYIHVFAGYNASLFLTLCELEAFGDSYCSGNNFGLECNRSCNCDDRSEKCFVATGSCVSGCASGFYGEACSNECPLNRWGVDCLQPCNIQCLNDTCHSVTGSCAHGCDPGYHGHDCSQLLEESQMLAVALVVPLVTCLLILFTIAYIFWKRRNNKNGKKEVKAFDTSAKFSSEKHTKRTSFNTSDSDGQSESSPSKSVSENSLTYVNEVKLPPDTSIQVKDLQQFLRSHDTNYFLEQFKNIPIPTDVSMKVGQSLDNRQKNRYKDICTYDHSRVNLEINTLKNEGAYINASYIEGYKNEEKLIASQGPNAVILNDFVRMLWEQKVEKVVMLTNLTEDGKIKCERYWPEDGEKEFGRITIRLTTTQTFADYTIRRLELIKAGHPTQYIKHFHFTSWPDKGVPRTPWSLVDFEERVFVEQTLKPVVVHCSAGVGRTGTFIALRHVMKEAQDTGRVDFFKTVGKMRQARVMMIQTAEQYEFLHRAALVAITFLGTTVTAEDIGSITETLEMKTVTGRTQLKKQFQDVCTVSEDVCEDEPESNQEEDVIYQNAANNAEPMSKYAFVKSRAMYRLRLTSEPESTGETINAVLVSSFTKKENYILTHIPLFSTVADFWLLAILYDVSVLIVFDDLKENDASYLPTRTEEPLVATPFVINTKPVNESDHWAEIEVKVKVEKNKGANLGVGSGSYYFTHFKTSFQDFNPKEILTILKQTRQIVSSTAGRVMFMCRNGATYSGLACVLTLLLDRMDHDNCLTVPNVVGAVKSIRPEVIPTLEQYRTLYLALQRYSETTASYTNLNKAATFPAA</sequence>
<dbReference type="SUPFAM" id="SSF57184">
    <property type="entry name" value="Growth factor receptor domain"/>
    <property type="match status" value="1"/>
</dbReference>
<proteinExistence type="inferred from homology"/>
<feature type="domain" description="Tyrosine specific protein phosphatases" evidence="10">
    <location>
        <begin position="723"/>
        <end position="792"/>
    </location>
</feature>
<reference evidence="11 12" key="1">
    <citation type="submission" date="2024-04" db="EMBL/GenBank/DDBJ databases">
        <authorList>
            <consortium name="Genoscope - CEA"/>
            <person name="William W."/>
        </authorList>
    </citation>
    <scope>NUCLEOTIDE SEQUENCE [LARGE SCALE GENOMIC DNA]</scope>
</reference>
<evidence type="ECO:0000256" key="6">
    <source>
        <dbReference type="SAM" id="MobiDB-lite"/>
    </source>
</evidence>
<keyword evidence="8" id="KW-0732">Signal</keyword>
<dbReference type="SUPFAM" id="SSF52799">
    <property type="entry name" value="(Phosphotyrosine protein) phosphatases II"/>
    <property type="match status" value="2"/>
</dbReference>
<dbReference type="Gene3D" id="3.90.190.10">
    <property type="entry name" value="Protein tyrosine phosphatase superfamily"/>
    <property type="match status" value="2"/>
</dbReference>
<dbReference type="PANTHER" id="PTHR19134">
    <property type="entry name" value="RECEPTOR-TYPE TYROSINE-PROTEIN PHOSPHATASE"/>
    <property type="match status" value="1"/>
</dbReference>
<evidence type="ECO:0000313" key="11">
    <source>
        <dbReference type="EMBL" id="CAL1538431.1"/>
    </source>
</evidence>
<dbReference type="PRINTS" id="PR00700">
    <property type="entry name" value="PRTYPHPHTASE"/>
</dbReference>
<feature type="signal peptide" evidence="8">
    <location>
        <begin position="1"/>
        <end position="21"/>
    </location>
</feature>
<evidence type="ECO:0000256" key="8">
    <source>
        <dbReference type="SAM" id="SignalP"/>
    </source>
</evidence>
<keyword evidence="3" id="KW-0378">Hydrolase</keyword>
<dbReference type="InterPro" id="IPR009030">
    <property type="entry name" value="Growth_fac_rcpt_cys_sf"/>
</dbReference>
<gene>
    <name evidence="11" type="ORF">GSLYS_00012252001</name>
</gene>
<dbReference type="FunFam" id="3.90.190.10:FF:000102">
    <property type="entry name" value="Receptor-type tyrosine-protein phosphatase"/>
    <property type="match status" value="1"/>
</dbReference>
<dbReference type="Gene3D" id="2.60.120.260">
    <property type="entry name" value="Galactose-binding domain-like"/>
    <property type="match status" value="1"/>
</dbReference>
<dbReference type="AlphaFoldDB" id="A0AAV2HY14"/>
<dbReference type="CDD" id="cd00047">
    <property type="entry name" value="PTPc"/>
    <property type="match status" value="2"/>
</dbReference>
<feature type="transmembrane region" description="Helical" evidence="7">
    <location>
        <begin position="440"/>
        <end position="464"/>
    </location>
</feature>
<feature type="domain" description="Tyrosine-protein phosphatase" evidence="9">
    <location>
        <begin position="832"/>
        <end position="1100"/>
    </location>
</feature>
<dbReference type="InterPro" id="IPR008979">
    <property type="entry name" value="Galactose-bd-like_sf"/>
</dbReference>
<organism evidence="11 12">
    <name type="scientific">Lymnaea stagnalis</name>
    <name type="common">Great pond snail</name>
    <name type="synonym">Helix stagnalis</name>
    <dbReference type="NCBI Taxonomy" id="6523"/>
    <lineage>
        <taxon>Eukaryota</taxon>
        <taxon>Metazoa</taxon>
        <taxon>Spiralia</taxon>
        <taxon>Lophotrochozoa</taxon>
        <taxon>Mollusca</taxon>
        <taxon>Gastropoda</taxon>
        <taxon>Heterobranchia</taxon>
        <taxon>Euthyneura</taxon>
        <taxon>Panpulmonata</taxon>
        <taxon>Hygrophila</taxon>
        <taxon>Lymnaeoidea</taxon>
        <taxon>Lymnaeidae</taxon>
        <taxon>Lymnaea</taxon>
    </lineage>
</organism>
<feature type="domain" description="Tyrosine specific protein phosphatases" evidence="10">
    <location>
        <begin position="1017"/>
        <end position="1091"/>
    </location>
</feature>
<dbReference type="InterPro" id="IPR003595">
    <property type="entry name" value="Tyr_Pase_cat"/>
</dbReference>
<keyword evidence="7" id="KW-0812">Transmembrane</keyword>
<dbReference type="Gene3D" id="2.170.300.10">
    <property type="entry name" value="Tie2 ligand-binding domain superfamily"/>
    <property type="match status" value="1"/>
</dbReference>
<dbReference type="InterPro" id="IPR029021">
    <property type="entry name" value="Prot-tyrosine_phosphatase-like"/>
</dbReference>